<sequence>MKLRLSAASTILLLCGIVPTSAAEFEGWWARNPAQCQAPQRHLDSGGAIQIQSFGMSSRGLYCSFEAVIGTSRSEIDTLCTTRDGVRKRLTVSLIAGDRKLILRRAGAQEDLVYVRCARASAQSAGTRNRSLAVRLEDAGEKLLDSGQPQKAEEQFAKAIQAEPDYASAWNNRGFARRLQRRYAEAIADYDEAIRLEPGTAIYLSNRGVALDGMDRIEASLKDFEAALAIDPDLQMALNGRGSALRQLGRAAQAVPDLEKAIRINPNYAVALNNLALAYRDLGDRKKAAATFTRAISAEPGTTYALRERGKIHLDDQRYQEAVADLTKVLGIDPNDRQALNSRGIAYLRLCEFAKALVDFDEALRRDEGFVYARWGRGLALEGLGSHRAALDALDRAASDDAGLAKRSDFSADRERIAAGLRGIVQASVGGCRTR</sequence>
<evidence type="ECO:0000313" key="5">
    <source>
        <dbReference type="EMBL" id="GJD89450.1"/>
    </source>
</evidence>
<feature type="chain" id="PRO_5043831434" evidence="4">
    <location>
        <begin position="23"/>
        <end position="435"/>
    </location>
</feature>
<reference evidence="5" key="2">
    <citation type="submission" date="2021-08" db="EMBL/GenBank/DDBJ databases">
        <authorList>
            <person name="Tani A."/>
            <person name="Ola A."/>
            <person name="Ogura Y."/>
            <person name="Katsura K."/>
            <person name="Hayashi T."/>
        </authorList>
    </citation>
    <scope>NUCLEOTIDE SEQUENCE</scope>
    <source>
        <strain evidence="5">DSM 16372</strain>
    </source>
</reference>
<protein>
    <submittedName>
        <fullName evidence="5">Photosystem I assembly protein Ycf3</fullName>
    </submittedName>
</protein>
<dbReference type="PANTHER" id="PTHR44858:SF1">
    <property type="entry name" value="UDP-N-ACETYLGLUCOSAMINE--PEPTIDE N-ACETYLGLUCOSAMINYLTRANSFERASE SPINDLY-RELATED"/>
    <property type="match status" value="1"/>
</dbReference>
<evidence type="ECO:0000256" key="3">
    <source>
        <dbReference type="PROSITE-ProRule" id="PRU00339"/>
    </source>
</evidence>
<evidence type="ECO:0000313" key="6">
    <source>
        <dbReference type="Proteomes" id="UP001055247"/>
    </source>
</evidence>
<dbReference type="Proteomes" id="UP001055247">
    <property type="component" value="Unassembled WGS sequence"/>
</dbReference>
<dbReference type="InterPro" id="IPR011990">
    <property type="entry name" value="TPR-like_helical_dom_sf"/>
</dbReference>
<evidence type="ECO:0000256" key="1">
    <source>
        <dbReference type="ARBA" id="ARBA00022737"/>
    </source>
</evidence>
<feature type="repeat" description="TPR" evidence="3">
    <location>
        <begin position="235"/>
        <end position="268"/>
    </location>
</feature>
<proteinExistence type="predicted"/>
<organism evidence="5 6">
    <name type="scientific">Methylobacterium hispanicum</name>
    <dbReference type="NCBI Taxonomy" id="270350"/>
    <lineage>
        <taxon>Bacteria</taxon>
        <taxon>Pseudomonadati</taxon>
        <taxon>Pseudomonadota</taxon>
        <taxon>Alphaproteobacteria</taxon>
        <taxon>Hyphomicrobiales</taxon>
        <taxon>Methylobacteriaceae</taxon>
        <taxon>Methylobacterium</taxon>
    </lineage>
</organism>
<dbReference type="InterPro" id="IPR019734">
    <property type="entry name" value="TPR_rpt"/>
</dbReference>
<keyword evidence="2 3" id="KW-0802">TPR repeat</keyword>
<feature type="repeat" description="TPR" evidence="3">
    <location>
        <begin position="269"/>
        <end position="302"/>
    </location>
</feature>
<feature type="repeat" description="TPR" evidence="3">
    <location>
        <begin position="167"/>
        <end position="200"/>
    </location>
</feature>
<keyword evidence="6" id="KW-1185">Reference proteome</keyword>
<feature type="signal peptide" evidence="4">
    <location>
        <begin position="1"/>
        <end position="22"/>
    </location>
</feature>
<dbReference type="EMBL" id="BPQO01000011">
    <property type="protein sequence ID" value="GJD89450.1"/>
    <property type="molecule type" value="Genomic_DNA"/>
</dbReference>
<dbReference type="InterPro" id="IPR050498">
    <property type="entry name" value="Ycf3"/>
</dbReference>
<dbReference type="PROSITE" id="PS50005">
    <property type="entry name" value="TPR"/>
    <property type="match status" value="5"/>
</dbReference>
<dbReference type="PANTHER" id="PTHR44858">
    <property type="entry name" value="TETRATRICOPEPTIDE REPEAT PROTEIN 6"/>
    <property type="match status" value="1"/>
</dbReference>
<feature type="repeat" description="TPR" evidence="3">
    <location>
        <begin position="303"/>
        <end position="336"/>
    </location>
</feature>
<feature type="repeat" description="TPR" evidence="3">
    <location>
        <begin position="133"/>
        <end position="166"/>
    </location>
</feature>
<keyword evidence="1" id="KW-0677">Repeat</keyword>
<comment type="caution">
    <text evidence="5">The sequence shown here is derived from an EMBL/GenBank/DDBJ whole genome shotgun (WGS) entry which is preliminary data.</text>
</comment>
<gene>
    <name evidence="5" type="primary">ycf3_1</name>
    <name evidence="5" type="ORF">BHAOGJBA_2977</name>
</gene>
<dbReference type="Gene3D" id="1.25.40.10">
    <property type="entry name" value="Tetratricopeptide repeat domain"/>
    <property type="match status" value="3"/>
</dbReference>
<dbReference type="SMART" id="SM00028">
    <property type="entry name" value="TPR"/>
    <property type="match status" value="8"/>
</dbReference>
<accession>A0AAV4ZLU7</accession>
<evidence type="ECO:0000256" key="2">
    <source>
        <dbReference type="ARBA" id="ARBA00022803"/>
    </source>
</evidence>
<dbReference type="AlphaFoldDB" id="A0AAV4ZLU7"/>
<reference evidence="5" key="1">
    <citation type="journal article" date="2016" name="Front. Microbiol.">
        <title>Genome Sequence of the Piezophilic, Mesophilic Sulfate-Reducing Bacterium Desulfovibrio indicus J2T.</title>
        <authorList>
            <person name="Cao J."/>
            <person name="Maignien L."/>
            <person name="Shao Z."/>
            <person name="Alain K."/>
            <person name="Jebbar M."/>
        </authorList>
    </citation>
    <scope>NUCLEOTIDE SEQUENCE</scope>
    <source>
        <strain evidence="5">DSM 16372</strain>
    </source>
</reference>
<dbReference type="RefSeq" id="WP_238230273.1">
    <property type="nucleotide sequence ID" value="NZ_BPQO01000011.1"/>
</dbReference>
<evidence type="ECO:0000256" key="4">
    <source>
        <dbReference type="SAM" id="SignalP"/>
    </source>
</evidence>
<keyword evidence="4" id="KW-0732">Signal</keyword>
<dbReference type="Pfam" id="PF13432">
    <property type="entry name" value="TPR_16"/>
    <property type="match status" value="4"/>
</dbReference>
<name>A0AAV4ZLU7_9HYPH</name>
<dbReference type="SUPFAM" id="SSF48452">
    <property type="entry name" value="TPR-like"/>
    <property type="match status" value="2"/>
</dbReference>